<dbReference type="EMBL" id="CP042997">
    <property type="protein sequence ID" value="QEH35121.1"/>
    <property type="molecule type" value="Genomic_DNA"/>
</dbReference>
<dbReference type="Proteomes" id="UP000324233">
    <property type="component" value="Chromosome"/>
</dbReference>
<dbReference type="OrthoDB" id="266499at2"/>
<keyword evidence="9" id="KW-1185">Reference proteome</keyword>
<gene>
    <name evidence="8" type="ORF">OJF2_36660</name>
</gene>
<dbReference type="GO" id="GO:0003677">
    <property type="term" value="F:DNA binding"/>
    <property type="evidence" value="ECO:0007669"/>
    <property type="project" value="UniProtKB-KW"/>
</dbReference>
<dbReference type="GO" id="GO:0006352">
    <property type="term" value="P:DNA-templated transcription initiation"/>
    <property type="evidence" value="ECO:0007669"/>
    <property type="project" value="InterPro"/>
</dbReference>
<dbReference type="InterPro" id="IPR013249">
    <property type="entry name" value="RNA_pol_sigma70_r4_t2"/>
</dbReference>
<dbReference type="InterPro" id="IPR014284">
    <property type="entry name" value="RNA_pol_sigma-70_dom"/>
</dbReference>
<evidence type="ECO:0000256" key="4">
    <source>
        <dbReference type="ARBA" id="ARBA00023125"/>
    </source>
</evidence>
<keyword evidence="2" id="KW-0805">Transcription regulation</keyword>
<dbReference type="InterPro" id="IPR013324">
    <property type="entry name" value="RNA_pol_sigma_r3/r4-like"/>
</dbReference>
<evidence type="ECO:0000256" key="1">
    <source>
        <dbReference type="ARBA" id="ARBA00010641"/>
    </source>
</evidence>
<feature type="domain" description="RNA polymerase sigma factor 70 region 4 type 2" evidence="7">
    <location>
        <begin position="131"/>
        <end position="175"/>
    </location>
</feature>
<dbReference type="KEGG" id="agv:OJF2_36660"/>
<name>A0A5B9W518_9BACT</name>
<dbReference type="RefSeq" id="WP_148594958.1">
    <property type="nucleotide sequence ID" value="NZ_CP042997.1"/>
</dbReference>
<keyword evidence="5" id="KW-0804">Transcription</keyword>
<dbReference type="SUPFAM" id="SSF88659">
    <property type="entry name" value="Sigma3 and sigma4 domains of RNA polymerase sigma factors"/>
    <property type="match status" value="1"/>
</dbReference>
<keyword evidence="3" id="KW-0731">Sigma factor</keyword>
<evidence type="ECO:0000256" key="5">
    <source>
        <dbReference type="ARBA" id="ARBA00023163"/>
    </source>
</evidence>
<keyword evidence="4" id="KW-0238">DNA-binding</keyword>
<evidence type="ECO:0000256" key="2">
    <source>
        <dbReference type="ARBA" id="ARBA00023015"/>
    </source>
</evidence>
<dbReference type="Gene3D" id="1.10.10.10">
    <property type="entry name" value="Winged helix-like DNA-binding domain superfamily/Winged helix DNA-binding domain"/>
    <property type="match status" value="1"/>
</dbReference>
<evidence type="ECO:0000256" key="3">
    <source>
        <dbReference type="ARBA" id="ARBA00023082"/>
    </source>
</evidence>
<evidence type="ECO:0000259" key="7">
    <source>
        <dbReference type="Pfam" id="PF08281"/>
    </source>
</evidence>
<dbReference type="SUPFAM" id="SSF88946">
    <property type="entry name" value="Sigma2 domain of RNA polymerase sigma factors"/>
    <property type="match status" value="1"/>
</dbReference>
<dbReference type="NCBIfam" id="TIGR02937">
    <property type="entry name" value="sigma70-ECF"/>
    <property type="match status" value="1"/>
</dbReference>
<dbReference type="Gene3D" id="1.10.1740.10">
    <property type="match status" value="1"/>
</dbReference>
<dbReference type="PANTHER" id="PTHR43133:SF8">
    <property type="entry name" value="RNA POLYMERASE SIGMA FACTOR HI_1459-RELATED"/>
    <property type="match status" value="1"/>
</dbReference>
<reference evidence="8 9" key="1">
    <citation type="submission" date="2019-08" db="EMBL/GenBank/DDBJ databases">
        <title>Deep-cultivation of Planctomycetes and their phenomic and genomic characterization uncovers novel biology.</title>
        <authorList>
            <person name="Wiegand S."/>
            <person name="Jogler M."/>
            <person name="Boedeker C."/>
            <person name="Pinto D."/>
            <person name="Vollmers J."/>
            <person name="Rivas-Marin E."/>
            <person name="Kohn T."/>
            <person name="Peeters S.H."/>
            <person name="Heuer A."/>
            <person name="Rast P."/>
            <person name="Oberbeckmann S."/>
            <person name="Bunk B."/>
            <person name="Jeske O."/>
            <person name="Meyerdierks A."/>
            <person name="Storesund J.E."/>
            <person name="Kallscheuer N."/>
            <person name="Luecker S."/>
            <person name="Lage O.M."/>
            <person name="Pohl T."/>
            <person name="Merkel B.J."/>
            <person name="Hornburger P."/>
            <person name="Mueller R.-W."/>
            <person name="Bruemmer F."/>
            <person name="Labrenz M."/>
            <person name="Spormann A.M."/>
            <person name="Op den Camp H."/>
            <person name="Overmann J."/>
            <person name="Amann R."/>
            <person name="Jetten M.S.M."/>
            <person name="Mascher T."/>
            <person name="Medema M.H."/>
            <person name="Devos D.P."/>
            <person name="Kaster A.-K."/>
            <person name="Ovreas L."/>
            <person name="Rohde M."/>
            <person name="Galperin M.Y."/>
            <person name="Jogler C."/>
        </authorList>
    </citation>
    <scope>NUCLEOTIDE SEQUENCE [LARGE SCALE GENOMIC DNA]</scope>
    <source>
        <strain evidence="8 9">OJF2</strain>
    </source>
</reference>
<dbReference type="Pfam" id="PF08281">
    <property type="entry name" value="Sigma70_r4_2"/>
    <property type="match status" value="1"/>
</dbReference>
<dbReference type="AlphaFoldDB" id="A0A5B9W518"/>
<evidence type="ECO:0000313" key="9">
    <source>
        <dbReference type="Proteomes" id="UP000324233"/>
    </source>
</evidence>
<protein>
    <submittedName>
        <fullName evidence="8">RNA polymerase sigma factor</fullName>
    </submittedName>
</protein>
<organism evidence="8 9">
    <name type="scientific">Aquisphaera giovannonii</name>
    <dbReference type="NCBI Taxonomy" id="406548"/>
    <lineage>
        <taxon>Bacteria</taxon>
        <taxon>Pseudomonadati</taxon>
        <taxon>Planctomycetota</taxon>
        <taxon>Planctomycetia</taxon>
        <taxon>Isosphaerales</taxon>
        <taxon>Isosphaeraceae</taxon>
        <taxon>Aquisphaera</taxon>
    </lineage>
</organism>
<dbReference type="InterPro" id="IPR039425">
    <property type="entry name" value="RNA_pol_sigma-70-like"/>
</dbReference>
<evidence type="ECO:0000313" key="8">
    <source>
        <dbReference type="EMBL" id="QEH35121.1"/>
    </source>
</evidence>
<feature type="region of interest" description="Disordered" evidence="6">
    <location>
        <begin position="187"/>
        <end position="216"/>
    </location>
</feature>
<accession>A0A5B9W518</accession>
<sequence length="216" mass="24858">MTVDHLDELIERLNDGDVAAAERAFLAYEPYLRMAIRRQLTGPLRSKLDSMDIVQSVWADVLCRFRDAGWRFTDRTHLRAFLMRVARNRLIDRRREHHRAIEQESPLDDAALQELPAGAEPRPSEVAQGRELWERMLEKCPPEHREILRLKRQGMKLAEISARTGLHEGSIRRILYDLARRLAVPRRTISRPSQNDADADADAVPGRDATGDPPEE</sequence>
<dbReference type="InterPro" id="IPR013325">
    <property type="entry name" value="RNA_pol_sigma_r2"/>
</dbReference>
<dbReference type="GO" id="GO:0016987">
    <property type="term" value="F:sigma factor activity"/>
    <property type="evidence" value="ECO:0007669"/>
    <property type="project" value="UniProtKB-KW"/>
</dbReference>
<proteinExistence type="inferred from homology"/>
<dbReference type="PANTHER" id="PTHR43133">
    <property type="entry name" value="RNA POLYMERASE ECF-TYPE SIGMA FACTO"/>
    <property type="match status" value="1"/>
</dbReference>
<comment type="similarity">
    <text evidence="1">Belongs to the sigma-70 factor family. ECF subfamily.</text>
</comment>
<dbReference type="InterPro" id="IPR036388">
    <property type="entry name" value="WH-like_DNA-bd_sf"/>
</dbReference>
<evidence type="ECO:0000256" key="6">
    <source>
        <dbReference type="SAM" id="MobiDB-lite"/>
    </source>
</evidence>